<dbReference type="GO" id="GO:0030154">
    <property type="term" value="P:cell differentiation"/>
    <property type="evidence" value="ECO:0007669"/>
    <property type="project" value="UniProtKB-KW"/>
</dbReference>
<keyword evidence="8" id="KW-1185">Reference proteome</keyword>
<dbReference type="Proteomes" id="UP001370490">
    <property type="component" value="Unassembled WGS sequence"/>
</dbReference>
<dbReference type="InterPro" id="IPR012474">
    <property type="entry name" value="Frigida"/>
</dbReference>
<evidence type="ECO:0000256" key="4">
    <source>
        <dbReference type="ARBA" id="ARBA00023089"/>
    </source>
</evidence>
<dbReference type="Pfam" id="PF07899">
    <property type="entry name" value="Frigida"/>
    <property type="match status" value="2"/>
</dbReference>
<dbReference type="PANTHER" id="PTHR31791:SF47">
    <property type="entry name" value="INACTIVE FRIGIDA-LIKE PROTEIN 2"/>
    <property type="match status" value="1"/>
</dbReference>
<dbReference type="AlphaFoldDB" id="A0AAN8U9T8"/>
<evidence type="ECO:0000256" key="3">
    <source>
        <dbReference type="ARBA" id="ARBA00022782"/>
    </source>
</evidence>
<dbReference type="PANTHER" id="PTHR31791">
    <property type="entry name" value="FRIGIDA-LIKE PROTEIN 3-RELATED"/>
    <property type="match status" value="1"/>
</dbReference>
<protein>
    <submittedName>
        <fullName evidence="7">Frigida-like</fullName>
    </submittedName>
</protein>
<accession>A0AAN8U9T8</accession>
<comment type="caution">
    <text evidence="7">The sequence shown here is derived from an EMBL/GenBank/DDBJ whole genome shotgun (WGS) entry which is preliminary data.</text>
</comment>
<feature type="coiled-coil region" evidence="5">
    <location>
        <begin position="166"/>
        <end position="301"/>
    </location>
</feature>
<evidence type="ECO:0000256" key="2">
    <source>
        <dbReference type="ARBA" id="ARBA00022473"/>
    </source>
</evidence>
<keyword evidence="5" id="KW-0175">Coiled coil</keyword>
<evidence type="ECO:0000313" key="8">
    <source>
        <dbReference type="Proteomes" id="UP001370490"/>
    </source>
</evidence>
<keyword evidence="4" id="KW-0287">Flowering</keyword>
<feature type="coiled-coil region" evidence="5">
    <location>
        <begin position="714"/>
        <end position="744"/>
    </location>
</feature>
<dbReference type="GO" id="GO:0009908">
    <property type="term" value="P:flower development"/>
    <property type="evidence" value="ECO:0007669"/>
    <property type="project" value="UniProtKB-KW"/>
</dbReference>
<feature type="coiled-coil region" evidence="5">
    <location>
        <begin position="330"/>
        <end position="389"/>
    </location>
</feature>
<keyword evidence="3" id="KW-0221">Differentiation</keyword>
<evidence type="ECO:0000313" key="7">
    <source>
        <dbReference type="EMBL" id="KAK6911480.1"/>
    </source>
</evidence>
<evidence type="ECO:0000256" key="6">
    <source>
        <dbReference type="SAM" id="MobiDB-lite"/>
    </source>
</evidence>
<gene>
    <name evidence="7" type="ORF">RJ641_023573</name>
</gene>
<organism evidence="7 8">
    <name type="scientific">Dillenia turbinata</name>
    <dbReference type="NCBI Taxonomy" id="194707"/>
    <lineage>
        <taxon>Eukaryota</taxon>
        <taxon>Viridiplantae</taxon>
        <taxon>Streptophyta</taxon>
        <taxon>Embryophyta</taxon>
        <taxon>Tracheophyta</taxon>
        <taxon>Spermatophyta</taxon>
        <taxon>Magnoliopsida</taxon>
        <taxon>eudicotyledons</taxon>
        <taxon>Gunneridae</taxon>
        <taxon>Pentapetalae</taxon>
        <taxon>Dilleniales</taxon>
        <taxon>Dilleniaceae</taxon>
        <taxon>Dillenia</taxon>
    </lineage>
</organism>
<keyword evidence="2" id="KW-0217">Developmental protein</keyword>
<dbReference type="EMBL" id="JBAMMX010000028">
    <property type="protein sequence ID" value="KAK6911480.1"/>
    <property type="molecule type" value="Genomic_DNA"/>
</dbReference>
<evidence type="ECO:0000256" key="1">
    <source>
        <dbReference type="ARBA" id="ARBA00008956"/>
    </source>
</evidence>
<sequence length="1213" mass="137684">MPIPSSSSSSSLEKISSDIRLAESNKHNLGKALEKLHAYSSEVLFVTVQWKDLQDLFDLTQASIQHEFDELVTKTLQFERNLKEFEERERSVEQRFKDCQSVERDLDVRVKEFEGRLKGIRATEQRINEHSKECEIKEENLISRVKVFEAKEKVIVVKEKEVDALRKAIEKQLEGIEIREKELKAKQGKLVLDASKIDKKFKVIAKKEKEVEVLREENQRKLKQIELKEKEIKAKELEIERVREEYEKGVRELQLEEREFEAKEKRVEELLKGGKEKELVVEKRLNELQSKEKEFEEKEKRFHSSVASVEERLKSVRAKELEIDAIGKGYEKLAVELKSKEKEFDDKEKRLSVDIGWVKERFKVVEEKEKELELTRKRLQCEKNDDENLVQKVYEDSRKRPEPIVEVKTEPREARAMHYIVDSSSPNIRFVVTMDGKNLQLFLNEREKHHSLMKDEVLNALKLSSDPAKLVLDAMEGFYPPHLEKGFVASVIQKSCILLLEQLMRIPRRIGSHVEEAALKLAIMWKSKMSVADGSPEVLAFLLLVCSYKLAFAFAARELLFLVSLVGGYKQVAELLRGLGLAEMVVASLESFNESRVDLCEIVYTLVTWVEQVITSSLVGYTDFHNSSSIIDTQFIDGLVKKNNWLTAVRLIGAVGLVDKYPVVEFLSRYIGSVKTWKRRIYGRGNQEPDVQIMALNKILSSLRDVLACIMDCKVDCHLSLEKLNNKIEELERLKENIKVDENHKAMEKCRLDEKRKAKAKAKAEVKAKAKSKYLSRTTGEPRQCQSLQKEKLSICTTPATTKAAVQAAASFMSPVAPCADSKSTISDAATTVDIKSAVAETTTPPVEELERLKEKTKVDENHKATEKRRLDEKCKAKAKLKAKAKYLSRTTGEPRQCQSLQKEKLCICSTPATTKAAVQAGASSMTPVAPCADSKSTISDHATTVDTKSAVAETTTPPVIAATGSRKKHSRDNAPAPTIKAEEQQRGRNKRPRTGTDILAEGAQIAAGHTVQQLPEQQAGMYVNEVHANTLTGEYGMQSYPLQLHMPRPHDFTYSGTHMAAAFHPWDSVGDPNFFHAHAPPQIEPRFYGRPPMPGSAFYEQEMRFDRFDSTGDFSHIDAPHYEPGLCGRPQMPGYPFYEQDVSLVVILSFAIWESGFMLCRKFNVQAFMHTSTGIWNTTKVVEVSGIKSGEPPWHFDKNVRGIQLEKSPLCG</sequence>
<name>A0AAN8U9T8_9MAGN</name>
<feature type="region of interest" description="Disordered" evidence="6">
    <location>
        <begin position="963"/>
        <end position="995"/>
    </location>
</feature>
<reference evidence="7 8" key="1">
    <citation type="submission" date="2023-12" db="EMBL/GenBank/DDBJ databases">
        <title>A high-quality genome assembly for Dillenia turbinata (Dilleniales).</title>
        <authorList>
            <person name="Chanderbali A."/>
        </authorList>
    </citation>
    <scope>NUCLEOTIDE SEQUENCE [LARGE SCALE GENOMIC DNA]</scope>
    <source>
        <strain evidence="7">LSX21</strain>
        <tissue evidence="7">Leaf</tissue>
    </source>
</reference>
<evidence type="ECO:0000256" key="5">
    <source>
        <dbReference type="SAM" id="Coils"/>
    </source>
</evidence>
<proteinExistence type="inferred from homology"/>
<comment type="similarity">
    <text evidence="1">Belongs to the Frigida family.</text>
</comment>